<reference evidence="2 3" key="1">
    <citation type="journal article" date="2022" name="bioRxiv">
        <title>Genomics of Preaxostyla Flagellates Illuminates Evolutionary Transitions and the Path Towards Mitochondrial Loss.</title>
        <authorList>
            <person name="Novak L.V.F."/>
            <person name="Treitli S.C."/>
            <person name="Pyrih J."/>
            <person name="Halakuc P."/>
            <person name="Pipaliya S.V."/>
            <person name="Vacek V."/>
            <person name="Brzon O."/>
            <person name="Soukal P."/>
            <person name="Eme L."/>
            <person name="Dacks J.B."/>
            <person name="Karnkowska A."/>
            <person name="Elias M."/>
            <person name="Hampl V."/>
        </authorList>
    </citation>
    <scope>NUCLEOTIDE SEQUENCE [LARGE SCALE GENOMIC DNA]</scope>
    <source>
        <strain evidence="2">NAU3</strain>
        <tissue evidence="2">Gut</tissue>
    </source>
</reference>
<organism evidence="2 3">
    <name type="scientific">Blattamonas nauphoetae</name>
    <dbReference type="NCBI Taxonomy" id="2049346"/>
    <lineage>
        <taxon>Eukaryota</taxon>
        <taxon>Metamonada</taxon>
        <taxon>Preaxostyla</taxon>
        <taxon>Oxymonadida</taxon>
        <taxon>Blattamonas</taxon>
    </lineage>
</organism>
<accession>A0ABQ9XQZ1</accession>
<feature type="region of interest" description="Disordered" evidence="1">
    <location>
        <begin position="675"/>
        <end position="722"/>
    </location>
</feature>
<name>A0ABQ9XQZ1_9EUKA</name>
<dbReference type="Proteomes" id="UP001281761">
    <property type="component" value="Unassembled WGS sequence"/>
</dbReference>
<feature type="compositionally biased region" description="Basic and acidic residues" evidence="1">
    <location>
        <begin position="457"/>
        <end position="469"/>
    </location>
</feature>
<comment type="caution">
    <text evidence="2">The sequence shown here is derived from an EMBL/GenBank/DDBJ whole genome shotgun (WGS) entry which is preliminary data.</text>
</comment>
<protein>
    <recommendedName>
        <fullName evidence="4">CCR4-NOT transcription complex subunit 11</fullName>
    </recommendedName>
</protein>
<proteinExistence type="predicted"/>
<feature type="region of interest" description="Disordered" evidence="1">
    <location>
        <begin position="443"/>
        <end position="469"/>
    </location>
</feature>
<evidence type="ECO:0000313" key="2">
    <source>
        <dbReference type="EMBL" id="KAK2953112.1"/>
    </source>
</evidence>
<evidence type="ECO:0000313" key="3">
    <source>
        <dbReference type="Proteomes" id="UP001281761"/>
    </source>
</evidence>
<feature type="compositionally biased region" description="Polar residues" evidence="1">
    <location>
        <begin position="675"/>
        <end position="685"/>
    </location>
</feature>
<gene>
    <name evidence="2" type="ORF">BLNAU_11897</name>
</gene>
<dbReference type="EMBL" id="JARBJD010000095">
    <property type="protein sequence ID" value="KAK2953112.1"/>
    <property type="molecule type" value="Genomic_DNA"/>
</dbReference>
<keyword evidence="3" id="KW-1185">Reference proteome</keyword>
<feature type="compositionally biased region" description="Low complexity" evidence="1">
    <location>
        <begin position="370"/>
        <end position="379"/>
    </location>
</feature>
<feature type="region of interest" description="Disordered" evidence="1">
    <location>
        <begin position="346"/>
        <end position="382"/>
    </location>
</feature>
<evidence type="ECO:0000256" key="1">
    <source>
        <dbReference type="SAM" id="MobiDB-lite"/>
    </source>
</evidence>
<evidence type="ECO:0008006" key="4">
    <source>
        <dbReference type="Google" id="ProtNLM"/>
    </source>
</evidence>
<feature type="compositionally biased region" description="Low complexity" evidence="1">
    <location>
        <begin position="348"/>
        <end position="362"/>
    </location>
</feature>
<sequence>MTLVRTIRDAEKAFLEGHDEQCMSLLGSLTTQCTLPKPVHYSLLQNLLISSYRHLNTYSSWETLQEFHIVVTEWLTNSYPGIEIPLFNYCSLLQQSGRYSDILILLSPLYRTPVSELKPLPFLSQKLFIIYYTALVKTDRFEESLQILLNFPTLFERDERISAFSKLPNTLNIFDTLVVTFMHRFLSPSIFTEVFLKRISVQQHVPLHRTQFLSVTQNALRSLFNGDFNRSAGLLQNVFPHTQDVERMICLCSMGLLYELVGDDGNAYYSFLTSLDETMDSVPLKLELGMRMKLGLANILLRKQEWKSAIHLLLSSLQTEATFSTQAKLPVSLLNSFSLPSSTILAHPSPSTSSTNTSTTPSPSTPPISLPSTSPSSQTHTDTILPPALQAQLDSDGVSDLLSRTTNWKLLLRLGEAVLWSASEKDRNATAAIGLCEVDHQRPEGVGSQRLSKPRNRREERRMKDNPKLREDMDKNKAADEEINKAVSFGLECLIRANELSAVELGHIYGRMERLKARIRPPLEAAGAQKEPEILTAASFSQMLTLLTQQAAAVHPQATDVASALPLFLTSLYAGLVRVYLHVSIAVVHIHTLMTFCFLNLHNHTEALKHAKTGLILTERLLSLLTQPLDVPESVDNISERLAEHKVRHIDRLMEEKGLLTLYVFEVLTKQAAAKTQNGEQTPKVQEQPADIAGTGAPSSLFPVAPSSETPSTPTPEPDVPSLPAVTASLFQTVMKATQNTPLSYSLAHLHSFIATNVISSIPTQYLRSYNTAVLRTFPLSSSFRFASVINYIKRNDPSQAMIVASGKWTIPHSDLAKWIYYVLTKQQKPEERT</sequence>